<dbReference type="Proteomes" id="UP000637002">
    <property type="component" value="Unassembled WGS sequence"/>
</dbReference>
<dbReference type="PANTHER" id="PTHR30273">
    <property type="entry name" value="PERIPLASMIC SIGNAL SENSOR AND SIGMA FACTOR ACTIVATOR FECR-RELATED"/>
    <property type="match status" value="1"/>
</dbReference>
<evidence type="ECO:0000313" key="3">
    <source>
        <dbReference type="EMBL" id="GGC88973.1"/>
    </source>
</evidence>
<feature type="domain" description="FecR protein" evidence="1">
    <location>
        <begin position="113"/>
        <end position="205"/>
    </location>
</feature>
<protein>
    <submittedName>
        <fullName evidence="3">Iron dicitrate transporter FecR</fullName>
    </submittedName>
</protein>
<dbReference type="InterPro" id="IPR032623">
    <property type="entry name" value="FecR_N"/>
</dbReference>
<dbReference type="GO" id="GO:0016989">
    <property type="term" value="F:sigma factor antagonist activity"/>
    <property type="evidence" value="ECO:0007669"/>
    <property type="project" value="TreeGrafter"/>
</dbReference>
<dbReference type="PIRSF" id="PIRSF018266">
    <property type="entry name" value="FecR"/>
    <property type="match status" value="1"/>
</dbReference>
<dbReference type="AlphaFoldDB" id="A0A916XND2"/>
<evidence type="ECO:0000313" key="4">
    <source>
        <dbReference type="Proteomes" id="UP000637002"/>
    </source>
</evidence>
<dbReference type="PANTHER" id="PTHR30273:SF2">
    <property type="entry name" value="PROTEIN FECR"/>
    <property type="match status" value="1"/>
</dbReference>
<dbReference type="Pfam" id="PF16220">
    <property type="entry name" value="DUF4880"/>
    <property type="match status" value="1"/>
</dbReference>
<dbReference type="Gene3D" id="2.60.120.1440">
    <property type="match status" value="1"/>
</dbReference>
<accession>A0A916XND2</accession>
<sequence>MRLSEEPTEEQRDEAALWLAKKTGGSLTRTDAEALEAWLNADLRHRRAFDEARTLYARLEEPARRAAVAPLRRKLTALLQPRRSWLTAASVVAAALVAAWLVNPSIVENWQSDIVTGRQLVSVVRLPDGSTARLGADTAVALDFRASRRRVRLLRGEAYFEVAHGRAGTFTVEANGDEVRDIGTRFNVDVAPERTRVVVTEGAVEVAGRDDSAPVVLHQGHQVVVAAGRAQRVEPADPALALAWMSGRLVVQGATVADVAAALQRHVPGRIVVRGALGGQEVSGTFPLTDVDASLVTLAEAVQGRILHATPWLTVMY</sequence>
<dbReference type="InterPro" id="IPR012373">
    <property type="entry name" value="Ferrdict_sens_TM"/>
</dbReference>
<proteinExistence type="predicted"/>
<keyword evidence="4" id="KW-1185">Reference proteome</keyword>
<organism evidence="3 4">
    <name type="scientific">Chelatococcus reniformis</name>
    <dbReference type="NCBI Taxonomy" id="1494448"/>
    <lineage>
        <taxon>Bacteria</taxon>
        <taxon>Pseudomonadati</taxon>
        <taxon>Pseudomonadota</taxon>
        <taxon>Alphaproteobacteria</taxon>
        <taxon>Hyphomicrobiales</taxon>
        <taxon>Chelatococcaceae</taxon>
        <taxon>Chelatococcus</taxon>
    </lineage>
</organism>
<dbReference type="Pfam" id="PF04773">
    <property type="entry name" value="FecR"/>
    <property type="match status" value="1"/>
</dbReference>
<dbReference type="RefSeq" id="WP_188612250.1">
    <property type="nucleotide sequence ID" value="NZ_BMGG01000011.1"/>
</dbReference>
<reference evidence="3" key="1">
    <citation type="journal article" date="2014" name="Int. J. Syst. Evol. Microbiol.">
        <title>Complete genome sequence of Corynebacterium casei LMG S-19264T (=DSM 44701T), isolated from a smear-ripened cheese.</title>
        <authorList>
            <consortium name="US DOE Joint Genome Institute (JGI-PGF)"/>
            <person name="Walter F."/>
            <person name="Albersmeier A."/>
            <person name="Kalinowski J."/>
            <person name="Ruckert C."/>
        </authorList>
    </citation>
    <scope>NUCLEOTIDE SEQUENCE</scope>
    <source>
        <strain evidence="3">CGMCC 1.12919</strain>
    </source>
</reference>
<evidence type="ECO:0000259" key="1">
    <source>
        <dbReference type="Pfam" id="PF04773"/>
    </source>
</evidence>
<reference evidence="3" key="2">
    <citation type="submission" date="2020-09" db="EMBL/GenBank/DDBJ databases">
        <authorList>
            <person name="Sun Q."/>
            <person name="Zhou Y."/>
        </authorList>
    </citation>
    <scope>NUCLEOTIDE SEQUENCE</scope>
    <source>
        <strain evidence="3">CGMCC 1.12919</strain>
    </source>
</reference>
<comment type="caution">
    <text evidence="3">The sequence shown here is derived from an EMBL/GenBank/DDBJ whole genome shotgun (WGS) entry which is preliminary data.</text>
</comment>
<name>A0A916XND2_9HYPH</name>
<dbReference type="EMBL" id="BMGG01000011">
    <property type="protein sequence ID" value="GGC88973.1"/>
    <property type="molecule type" value="Genomic_DNA"/>
</dbReference>
<feature type="domain" description="FecR N-terminal" evidence="2">
    <location>
        <begin position="13"/>
        <end position="55"/>
    </location>
</feature>
<gene>
    <name evidence="3" type="ORF">GCM10010994_53600</name>
</gene>
<dbReference type="InterPro" id="IPR006860">
    <property type="entry name" value="FecR"/>
</dbReference>
<evidence type="ECO:0000259" key="2">
    <source>
        <dbReference type="Pfam" id="PF16220"/>
    </source>
</evidence>